<accession>K7ZD75</accession>
<evidence type="ECO:0000256" key="1">
    <source>
        <dbReference type="SAM" id="Phobius"/>
    </source>
</evidence>
<dbReference type="EMBL" id="CP003539">
    <property type="protein sequence ID" value="AFX99266.1"/>
    <property type="molecule type" value="Genomic_DNA"/>
</dbReference>
<dbReference type="Proteomes" id="UP000010077">
    <property type="component" value="Chromosome"/>
</dbReference>
<evidence type="ECO:0000313" key="2">
    <source>
        <dbReference type="EMBL" id="AFX99266.1"/>
    </source>
</evidence>
<gene>
    <name evidence="2" type="ORF">A1OE_1088</name>
</gene>
<keyword evidence="1" id="KW-0812">Transmembrane</keyword>
<proteinExistence type="predicted"/>
<dbReference type="KEGG" id="thal:A1OE_1088"/>
<organism evidence="2 3">
    <name type="scientific">Candidatus Endolissoclinum faulkneri L2</name>
    <dbReference type="NCBI Taxonomy" id="1193729"/>
    <lineage>
        <taxon>Bacteria</taxon>
        <taxon>Pseudomonadati</taxon>
        <taxon>Pseudomonadota</taxon>
        <taxon>Alphaproteobacteria</taxon>
        <taxon>Rhodospirillales</taxon>
        <taxon>Rhodospirillaceae</taxon>
        <taxon>Candidatus Endolissoclinum</taxon>
    </lineage>
</organism>
<evidence type="ECO:0000313" key="3">
    <source>
        <dbReference type="Proteomes" id="UP000010077"/>
    </source>
</evidence>
<name>K7ZD75_9PROT</name>
<keyword evidence="1" id="KW-0472">Membrane</keyword>
<dbReference type="AlphaFoldDB" id="K7ZD75"/>
<keyword evidence="1" id="KW-1133">Transmembrane helix</keyword>
<reference evidence="2 3" key="1">
    <citation type="journal article" date="2012" name="Proc. Natl. Acad. Sci. U.S.A.">
        <title>Genome streamlining and chemical defense in a coral reef symbiosis.</title>
        <authorList>
            <person name="Kwan J.C."/>
            <person name="Donia M.S."/>
            <person name="Han A.W."/>
            <person name="Hirose E."/>
            <person name="Haygood M.G."/>
            <person name="Schmidt E.W."/>
        </authorList>
    </citation>
    <scope>NUCLEOTIDE SEQUENCE [LARGE SCALE GENOMIC DNA]</scope>
    <source>
        <strain evidence="2 3">L2</strain>
    </source>
</reference>
<feature type="transmembrane region" description="Helical" evidence="1">
    <location>
        <begin position="6"/>
        <end position="27"/>
    </location>
</feature>
<keyword evidence="3" id="KW-1185">Reference proteome</keyword>
<protein>
    <submittedName>
        <fullName evidence="2">Uncharacterized protein</fullName>
    </submittedName>
</protein>
<sequence length="68" mass="8315">MLNFYLYYSKPIFLIARLTFCLLDLLINRRKKHRTLLCYNVYSCRDSTKRYLSLVYITFHCLDYSYPG</sequence>
<dbReference type="HOGENOM" id="CLU_2786107_0_0_5"/>